<sequence>MELYLGIDLGGSHISGWLLDRNGNTYNPFSKRGINGAKLTITELICSLTELIRDMQFTAQGYGCIIKAVGIASPGPLEPNHGIIISPPNLLHIRNLKVVKLLQERIGYKTFLINDADAAVLGEAWLGAAKDFKNAVMLTLGTGVGSGIIVNGRLARGQGMGGEWGHTTLFVPWEERDCSCGRLNCLESYLGTKGLQTTYRNLLKLEPPESGREALLVPTVMDKYCAHLVEGIVNIVNVHHPECIILGGGLVTSIMVEKVILQLKVYRDLKLGGLLNGLEVRSAVNPQAGIIGAAKHAINEVFS</sequence>
<evidence type="ECO:0000313" key="2">
    <source>
        <dbReference type="EMBL" id="OGM98545.1"/>
    </source>
</evidence>
<dbReference type="InterPro" id="IPR049874">
    <property type="entry name" value="ROK_cs"/>
</dbReference>
<name>A0A1F8EEY3_9BACT</name>
<dbReference type="SUPFAM" id="SSF53067">
    <property type="entry name" value="Actin-like ATPase domain"/>
    <property type="match status" value="1"/>
</dbReference>
<comment type="caution">
    <text evidence="2">The sequence shown here is derived from an EMBL/GenBank/DDBJ whole genome shotgun (WGS) entry which is preliminary data.</text>
</comment>
<dbReference type="AlphaFoldDB" id="A0A1F8EEY3"/>
<accession>A0A1F8EEY3</accession>
<dbReference type="Proteomes" id="UP000176893">
    <property type="component" value="Unassembled WGS sequence"/>
</dbReference>
<evidence type="ECO:0000313" key="3">
    <source>
        <dbReference type="Proteomes" id="UP000176893"/>
    </source>
</evidence>
<protein>
    <recommendedName>
        <fullName evidence="4">ROK family protein</fullName>
    </recommendedName>
</protein>
<dbReference type="InterPro" id="IPR043129">
    <property type="entry name" value="ATPase_NBD"/>
</dbReference>
<reference evidence="2 3" key="1">
    <citation type="journal article" date="2016" name="Nat. Commun.">
        <title>Thousands of microbial genomes shed light on interconnected biogeochemical processes in an aquifer system.</title>
        <authorList>
            <person name="Anantharaman K."/>
            <person name="Brown C.T."/>
            <person name="Hug L.A."/>
            <person name="Sharon I."/>
            <person name="Castelle C.J."/>
            <person name="Probst A.J."/>
            <person name="Thomas B.C."/>
            <person name="Singh A."/>
            <person name="Wilkins M.J."/>
            <person name="Karaoz U."/>
            <person name="Brodie E.L."/>
            <person name="Williams K.H."/>
            <person name="Hubbard S.S."/>
            <person name="Banfield J.F."/>
        </authorList>
    </citation>
    <scope>NUCLEOTIDE SEQUENCE [LARGE SCALE GENOMIC DNA]</scope>
</reference>
<dbReference type="Pfam" id="PF00480">
    <property type="entry name" value="ROK"/>
    <property type="match status" value="1"/>
</dbReference>
<dbReference type="Gene3D" id="3.30.420.40">
    <property type="match status" value="2"/>
</dbReference>
<evidence type="ECO:0008006" key="4">
    <source>
        <dbReference type="Google" id="ProtNLM"/>
    </source>
</evidence>
<comment type="similarity">
    <text evidence="1">Belongs to the ROK (NagC/XylR) family.</text>
</comment>
<dbReference type="PROSITE" id="PS01125">
    <property type="entry name" value="ROK"/>
    <property type="match status" value="1"/>
</dbReference>
<dbReference type="PANTHER" id="PTHR18964">
    <property type="entry name" value="ROK (REPRESSOR, ORF, KINASE) FAMILY"/>
    <property type="match status" value="1"/>
</dbReference>
<evidence type="ECO:0000256" key="1">
    <source>
        <dbReference type="ARBA" id="ARBA00006479"/>
    </source>
</evidence>
<dbReference type="EMBL" id="MGJB01000014">
    <property type="protein sequence ID" value="OGM98545.1"/>
    <property type="molecule type" value="Genomic_DNA"/>
</dbReference>
<dbReference type="STRING" id="1802661.A2649_00485"/>
<organism evidence="2 3">
    <name type="scientific">Candidatus Yanofskybacteria bacterium RIFCSPHIGHO2_01_FULL_41_26</name>
    <dbReference type="NCBI Taxonomy" id="1802661"/>
    <lineage>
        <taxon>Bacteria</taxon>
        <taxon>Candidatus Yanofskyibacteriota</taxon>
    </lineage>
</organism>
<dbReference type="InterPro" id="IPR000600">
    <property type="entry name" value="ROK"/>
</dbReference>
<gene>
    <name evidence="2" type="ORF">A2649_00485</name>
</gene>
<proteinExistence type="inferred from homology"/>
<dbReference type="PANTHER" id="PTHR18964:SF149">
    <property type="entry name" value="BIFUNCTIONAL UDP-N-ACETYLGLUCOSAMINE 2-EPIMERASE_N-ACETYLMANNOSAMINE KINASE"/>
    <property type="match status" value="1"/>
</dbReference>